<dbReference type="SUPFAM" id="SSF47370">
    <property type="entry name" value="Bromodomain"/>
    <property type="match status" value="1"/>
</dbReference>
<dbReference type="PANTHER" id="PTHR22881:SF27">
    <property type="entry name" value="BROMODOMAIN CONTAINING 7_9"/>
    <property type="match status" value="1"/>
</dbReference>
<dbReference type="InterPro" id="IPR036427">
    <property type="entry name" value="Bromodomain-like_sf"/>
</dbReference>
<sequence length="673" mass="76754">MSSLKLVLRVPKDEQEPNSNSNINHEDDESSQDDQDYENFVSENSNSYQVGRSSINDDASLLNFASLDAKRNASNEKSKISEIFNEFQKLSDYLKFIYRKTARNEDEIKAKPIFKDNVDNLEEPEKQKKSPFDTLLDYMLDYLERKDPENYFKQPVSDEIAPNYSEIIEKPMDFITLRKNVEQRADLKLIYQNAITYNQPGSVHYVAAERLKVIIDFLFSREKLLHMLKTQSFMSRIPAALLSCDLLKTRPLKEKKSKFKSSHYACIVDDMSPDDVFVQANSAAIAAKEKLAARKPTVGYVNNVKKDGTTTLNFLMPEHFSDARNENCKEKVFTLGDILPKLREGTPGLHQIRKDPSNVAIPHAPLEYGEFASFAPYFDSTWSTLSKEESKILLNYLNDDKKSVDYIDSLRRFTRNTSDYMTNMVDGILDVLTQGDYSKLLKDNTEVHKPLEDQFDNIQDSFEVVPENSNVVGNFSTKIDEILAKNCSLLSDLQTLQFERLSQPPPLVLTDAVGPSDSEIKVADQVLTNLQNLASQARLYFPFRTERNGMQSVERNRTKGKFLFPSARLEVIVGRLCSYPFRSKTIPRNLLPSTPLASVLGVSKTPARESNDSEECDMEVFKEFFQGDSSKSAFINREVDQREIMTKILESSVPFINEFGFSRATLSAGWLQI</sequence>
<evidence type="ECO:0000313" key="10">
    <source>
        <dbReference type="WBParaSite" id="nRc.2.0.1.t06380-RA"/>
    </source>
</evidence>
<evidence type="ECO:0000256" key="5">
    <source>
        <dbReference type="ARBA" id="ARBA00023242"/>
    </source>
</evidence>
<reference evidence="10" key="1">
    <citation type="submission" date="2022-11" db="UniProtKB">
        <authorList>
            <consortium name="WormBaseParasite"/>
        </authorList>
    </citation>
    <scope>IDENTIFICATION</scope>
</reference>
<evidence type="ECO:0000313" key="9">
    <source>
        <dbReference type="Proteomes" id="UP000887565"/>
    </source>
</evidence>
<dbReference type="PANTHER" id="PTHR22881">
    <property type="entry name" value="BROMODOMAIN CONTAINING PROTEIN"/>
    <property type="match status" value="1"/>
</dbReference>
<dbReference type="InterPro" id="IPR001487">
    <property type="entry name" value="Bromodomain"/>
</dbReference>
<dbReference type="WBParaSite" id="nRc.2.0.1.t06380-RA">
    <property type="protein sequence ID" value="nRc.2.0.1.t06380-RA"/>
    <property type="gene ID" value="nRc.2.0.1.g06380"/>
</dbReference>
<dbReference type="PRINTS" id="PR00503">
    <property type="entry name" value="BROMODOMAIN"/>
</dbReference>
<evidence type="ECO:0000256" key="4">
    <source>
        <dbReference type="ARBA" id="ARBA00023163"/>
    </source>
</evidence>
<dbReference type="PROSITE" id="PS50014">
    <property type="entry name" value="BROMODOMAIN_2"/>
    <property type="match status" value="1"/>
</dbReference>
<keyword evidence="3 6" id="KW-0103">Bromodomain</keyword>
<evidence type="ECO:0000256" key="6">
    <source>
        <dbReference type="PROSITE-ProRule" id="PRU00035"/>
    </source>
</evidence>
<organism evidence="9 10">
    <name type="scientific">Romanomermis culicivorax</name>
    <name type="common">Nematode worm</name>
    <dbReference type="NCBI Taxonomy" id="13658"/>
    <lineage>
        <taxon>Eukaryota</taxon>
        <taxon>Metazoa</taxon>
        <taxon>Ecdysozoa</taxon>
        <taxon>Nematoda</taxon>
        <taxon>Enoplea</taxon>
        <taxon>Dorylaimia</taxon>
        <taxon>Mermithida</taxon>
        <taxon>Mermithoidea</taxon>
        <taxon>Mermithidae</taxon>
        <taxon>Romanomermis</taxon>
    </lineage>
</organism>
<dbReference type="GO" id="GO:0006357">
    <property type="term" value="P:regulation of transcription by RNA polymerase II"/>
    <property type="evidence" value="ECO:0007669"/>
    <property type="project" value="TreeGrafter"/>
</dbReference>
<dbReference type="Gene3D" id="1.20.920.10">
    <property type="entry name" value="Bromodomain-like"/>
    <property type="match status" value="1"/>
</dbReference>
<proteinExistence type="predicted"/>
<feature type="compositionally biased region" description="Polar residues" evidence="7">
    <location>
        <begin position="41"/>
        <end position="52"/>
    </location>
</feature>
<dbReference type="OMA" id="ARNENCK"/>
<evidence type="ECO:0000256" key="3">
    <source>
        <dbReference type="ARBA" id="ARBA00023117"/>
    </source>
</evidence>
<comment type="subcellular location">
    <subcellularLocation>
        <location evidence="1">Nucleus</location>
    </subcellularLocation>
</comment>
<dbReference type="GO" id="GO:0005634">
    <property type="term" value="C:nucleus"/>
    <property type="evidence" value="ECO:0007669"/>
    <property type="project" value="UniProtKB-SubCell"/>
</dbReference>
<evidence type="ECO:0000259" key="8">
    <source>
        <dbReference type="PROSITE" id="PS50014"/>
    </source>
</evidence>
<name>A0A915HX39_ROMCU</name>
<keyword evidence="9" id="KW-1185">Reference proteome</keyword>
<accession>A0A915HX39</accession>
<evidence type="ECO:0000256" key="1">
    <source>
        <dbReference type="ARBA" id="ARBA00004123"/>
    </source>
</evidence>
<keyword evidence="4" id="KW-0804">Transcription</keyword>
<feature type="domain" description="Bromo" evidence="8">
    <location>
        <begin position="144"/>
        <end position="205"/>
    </location>
</feature>
<keyword evidence="5" id="KW-0539">Nucleus</keyword>
<feature type="compositionally biased region" description="Acidic residues" evidence="7">
    <location>
        <begin position="26"/>
        <end position="37"/>
    </location>
</feature>
<dbReference type="Pfam" id="PF12024">
    <property type="entry name" value="DUF3512"/>
    <property type="match status" value="1"/>
</dbReference>
<dbReference type="SMART" id="SM00297">
    <property type="entry name" value="BROMO"/>
    <property type="match status" value="1"/>
</dbReference>
<protein>
    <submittedName>
        <fullName evidence="10">Bromo domain-containing protein</fullName>
    </submittedName>
</protein>
<dbReference type="InterPro" id="IPR021900">
    <property type="entry name" value="DUF3512"/>
</dbReference>
<evidence type="ECO:0000256" key="7">
    <source>
        <dbReference type="SAM" id="MobiDB-lite"/>
    </source>
</evidence>
<dbReference type="InterPro" id="IPR051831">
    <property type="entry name" value="Bromodomain_contain_prot"/>
</dbReference>
<dbReference type="Proteomes" id="UP000887565">
    <property type="component" value="Unplaced"/>
</dbReference>
<dbReference type="Pfam" id="PF00439">
    <property type="entry name" value="Bromodomain"/>
    <property type="match status" value="1"/>
</dbReference>
<dbReference type="AlphaFoldDB" id="A0A915HX39"/>
<feature type="region of interest" description="Disordered" evidence="7">
    <location>
        <begin position="1"/>
        <end position="52"/>
    </location>
</feature>
<evidence type="ECO:0000256" key="2">
    <source>
        <dbReference type="ARBA" id="ARBA00023015"/>
    </source>
</evidence>
<keyword evidence="2" id="KW-0805">Transcription regulation</keyword>